<evidence type="ECO:0000313" key="5">
    <source>
        <dbReference type="Proteomes" id="UP000504634"/>
    </source>
</evidence>
<dbReference type="PROSITE" id="PS51257">
    <property type="entry name" value="PROKAR_LIPOPROTEIN"/>
    <property type="match status" value="1"/>
</dbReference>
<feature type="chain" id="PRO_5026907437" evidence="3">
    <location>
        <begin position="20"/>
        <end position="371"/>
    </location>
</feature>
<feature type="compositionally biased region" description="Acidic residues" evidence="2">
    <location>
        <begin position="267"/>
        <end position="319"/>
    </location>
</feature>
<protein>
    <submittedName>
        <fullName evidence="6">Protein TsetseEP</fullName>
    </submittedName>
</protein>
<feature type="region of interest" description="Disordered" evidence="2">
    <location>
        <begin position="189"/>
        <end position="350"/>
    </location>
</feature>
<feature type="compositionally biased region" description="Low complexity" evidence="2">
    <location>
        <begin position="244"/>
        <end position="266"/>
    </location>
</feature>
<reference evidence="6" key="1">
    <citation type="submission" date="2025-08" db="UniProtKB">
        <authorList>
            <consortium name="RefSeq"/>
        </authorList>
    </citation>
    <scope>IDENTIFICATION</scope>
    <source>
        <strain evidence="6">11010-0011.00</strain>
        <tissue evidence="6">Whole body</tissue>
    </source>
</reference>
<evidence type="ECO:0000256" key="2">
    <source>
        <dbReference type="SAM" id="MobiDB-lite"/>
    </source>
</evidence>
<dbReference type="Proteomes" id="UP000504634">
    <property type="component" value="Unplaced"/>
</dbReference>
<feature type="signal peptide" evidence="3">
    <location>
        <begin position="1"/>
        <end position="19"/>
    </location>
</feature>
<feature type="coiled-coil region" evidence="1">
    <location>
        <begin position="74"/>
        <end position="101"/>
    </location>
</feature>
<dbReference type="RefSeq" id="XP_030385086.1">
    <property type="nucleotide sequence ID" value="XM_030529226.1"/>
</dbReference>
<sequence length="371" mass="41572">MKFAIAFTACLLLASSCSALFSKGHIDFDLLLRHQHIAMRSLVSTYDTPNDIELVNLCFNGYLKDQAAVVDSYNKEYNGCVDVAQRQKDKLTEESSEQRNDLLSRSNDVCQALTVCDVYTDGLEFFECYNGASSDTYKVLFTLNSDANTQYTIISAAYLAIESDLSVCFDQARLSYAKDMDVANENLQTCLAGGSSDTTEETTTEEPTTEEPTTEEPTTEEPTTEEPTTEEPTTEEPTTEEPTTEQPTTEQPTTEEPTTEQPTTEEPTTEEPTTEEPTTEEPTTEEPTTEEPTTEEPTTEEPTTEEPTTEEPTTEEPTTEEPTTPEETAPEETTPEEIIPEETTEKSQEEDVFKALPLLQKHNWQLFKRHF</sequence>
<evidence type="ECO:0000256" key="3">
    <source>
        <dbReference type="SAM" id="SignalP"/>
    </source>
</evidence>
<feature type="compositionally biased region" description="Acidic residues" evidence="2">
    <location>
        <begin position="328"/>
        <end position="342"/>
    </location>
</feature>
<evidence type="ECO:0000256" key="1">
    <source>
        <dbReference type="SAM" id="Coils"/>
    </source>
</evidence>
<evidence type="ECO:0000313" key="6">
    <source>
        <dbReference type="RefSeq" id="XP_030385086.1"/>
    </source>
</evidence>
<dbReference type="PANTHER" id="PTHR35383">
    <property type="entry name" value="MUCIN 12EA-RELATED"/>
    <property type="match status" value="1"/>
</dbReference>
<dbReference type="PANTHER" id="PTHR35383:SF1">
    <property type="entry name" value="MUCIN 12EA-RELATED"/>
    <property type="match status" value="1"/>
</dbReference>
<gene>
    <name evidence="6" type="primary">LOC115632160</name>
</gene>
<feature type="domain" description="Protein TsetseEP" evidence="4">
    <location>
        <begin position="57"/>
        <end position="172"/>
    </location>
</feature>
<dbReference type="GeneID" id="115632160"/>
<dbReference type="OrthoDB" id="7984027at2759"/>
<dbReference type="AlphaFoldDB" id="A0A6J2U9A6"/>
<keyword evidence="5" id="KW-1185">Reference proteome</keyword>
<name>A0A6J2U9A6_DROLE</name>
<proteinExistence type="predicted"/>
<accession>A0A6J2U9A6</accession>
<keyword evidence="3" id="KW-0732">Signal</keyword>
<feature type="compositionally biased region" description="Acidic residues" evidence="2">
    <location>
        <begin position="198"/>
        <end position="243"/>
    </location>
</feature>
<dbReference type="Pfam" id="PF05267">
    <property type="entry name" value="DUF725"/>
    <property type="match status" value="1"/>
</dbReference>
<evidence type="ECO:0000259" key="4">
    <source>
        <dbReference type="Pfam" id="PF05267"/>
    </source>
</evidence>
<dbReference type="InterPro" id="IPR007931">
    <property type="entry name" value="TsetseEP"/>
</dbReference>
<organism evidence="5 6">
    <name type="scientific">Drosophila lebanonensis</name>
    <name type="common">Fruit fly</name>
    <name type="synonym">Scaptodrosophila lebanonensis</name>
    <dbReference type="NCBI Taxonomy" id="7225"/>
    <lineage>
        <taxon>Eukaryota</taxon>
        <taxon>Metazoa</taxon>
        <taxon>Ecdysozoa</taxon>
        <taxon>Arthropoda</taxon>
        <taxon>Hexapoda</taxon>
        <taxon>Insecta</taxon>
        <taxon>Pterygota</taxon>
        <taxon>Neoptera</taxon>
        <taxon>Endopterygota</taxon>
        <taxon>Diptera</taxon>
        <taxon>Brachycera</taxon>
        <taxon>Muscomorpha</taxon>
        <taxon>Ephydroidea</taxon>
        <taxon>Drosophilidae</taxon>
        <taxon>Scaptodrosophila</taxon>
    </lineage>
</organism>
<keyword evidence="1" id="KW-0175">Coiled coil</keyword>